<evidence type="ECO:0000256" key="1">
    <source>
        <dbReference type="SAM" id="MobiDB-lite"/>
    </source>
</evidence>
<sequence length="57" mass="6265">MSDGYPTKEEDKSEDVSSDKHSDIGDEETHAKAVLAMHNQGSQSIQSAAEFRRQSPT</sequence>
<reference evidence="2" key="2">
    <citation type="submission" date="2020-11" db="EMBL/GenBank/DDBJ databases">
        <authorList>
            <person name="McCartney M.A."/>
            <person name="Auch B."/>
            <person name="Kono T."/>
            <person name="Mallez S."/>
            <person name="Becker A."/>
            <person name="Gohl D.M."/>
            <person name="Silverstein K.A.T."/>
            <person name="Koren S."/>
            <person name="Bechman K.B."/>
            <person name="Herman A."/>
            <person name="Abrahante J.E."/>
            <person name="Garbe J."/>
        </authorList>
    </citation>
    <scope>NUCLEOTIDE SEQUENCE</scope>
    <source>
        <strain evidence="2">Duluth1</strain>
        <tissue evidence="2">Whole animal</tissue>
    </source>
</reference>
<accession>A0A9D3YTS3</accession>
<evidence type="ECO:0000313" key="2">
    <source>
        <dbReference type="EMBL" id="KAH3707183.1"/>
    </source>
</evidence>
<proteinExistence type="predicted"/>
<protein>
    <submittedName>
        <fullName evidence="2">Uncharacterized protein</fullName>
    </submittedName>
</protein>
<dbReference type="AlphaFoldDB" id="A0A9D3YTS3"/>
<organism evidence="2 3">
    <name type="scientific">Dreissena polymorpha</name>
    <name type="common">Zebra mussel</name>
    <name type="synonym">Mytilus polymorpha</name>
    <dbReference type="NCBI Taxonomy" id="45954"/>
    <lineage>
        <taxon>Eukaryota</taxon>
        <taxon>Metazoa</taxon>
        <taxon>Spiralia</taxon>
        <taxon>Lophotrochozoa</taxon>
        <taxon>Mollusca</taxon>
        <taxon>Bivalvia</taxon>
        <taxon>Autobranchia</taxon>
        <taxon>Heteroconchia</taxon>
        <taxon>Euheterodonta</taxon>
        <taxon>Imparidentia</taxon>
        <taxon>Neoheterodontei</taxon>
        <taxon>Myida</taxon>
        <taxon>Dreissenoidea</taxon>
        <taxon>Dreissenidae</taxon>
        <taxon>Dreissena</taxon>
    </lineage>
</organism>
<feature type="region of interest" description="Disordered" evidence="1">
    <location>
        <begin position="1"/>
        <end position="57"/>
    </location>
</feature>
<gene>
    <name evidence="2" type="ORF">DPMN_066580</name>
</gene>
<dbReference type="Proteomes" id="UP000828390">
    <property type="component" value="Unassembled WGS sequence"/>
</dbReference>
<name>A0A9D3YTS3_DREPO</name>
<keyword evidence="3" id="KW-1185">Reference proteome</keyword>
<reference evidence="2" key="1">
    <citation type="journal article" date="2019" name="bioRxiv">
        <title>The Genome of the Zebra Mussel, Dreissena polymorpha: A Resource for Invasive Species Research.</title>
        <authorList>
            <person name="McCartney M.A."/>
            <person name="Auch B."/>
            <person name="Kono T."/>
            <person name="Mallez S."/>
            <person name="Zhang Y."/>
            <person name="Obille A."/>
            <person name="Becker A."/>
            <person name="Abrahante J.E."/>
            <person name="Garbe J."/>
            <person name="Badalamenti J.P."/>
            <person name="Herman A."/>
            <person name="Mangelson H."/>
            <person name="Liachko I."/>
            <person name="Sullivan S."/>
            <person name="Sone E.D."/>
            <person name="Koren S."/>
            <person name="Silverstein K.A.T."/>
            <person name="Beckman K.B."/>
            <person name="Gohl D.M."/>
        </authorList>
    </citation>
    <scope>NUCLEOTIDE SEQUENCE</scope>
    <source>
        <strain evidence="2">Duluth1</strain>
        <tissue evidence="2">Whole animal</tissue>
    </source>
</reference>
<evidence type="ECO:0000313" key="3">
    <source>
        <dbReference type="Proteomes" id="UP000828390"/>
    </source>
</evidence>
<dbReference type="EMBL" id="JAIWYP010000014">
    <property type="protein sequence ID" value="KAH3707183.1"/>
    <property type="molecule type" value="Genomic_DNA"/>
</dbReference>
<comment type="caution">
    <text evidence="2">The sequence shown here is derived from an EMBL/GenBank/DDBJ whole genome shotgun (WGS) entry which is preliminary data.</text>
</comment>
<feature type="compositionally biased region" description="Basic and acidic residues" evidence="1">
    <location>
        <begin position="1"/>
        <end position="31"/>
    </location>
</feature>